<dbReference type="EC" id="3.4.23.43" evidence="8"/>
<comment type="subcellular location">
    <subcellularLocation>
        <location evidence="1">Cell membrane</location>
        <topology evidence="1">Multi-pass membrane protein</topology>
    </subcellularLocation>
</comment>
<keyword evidence="4 6" id="KW-1133">Transmembrane helix</keyword>
<sequence length="158" mass="16490">MLNLLPVLGIAALLLLAAWRDLATRMIPDGIPVGLVILGLMLRLPEGWSAVLASVLVAVLVFVVLLVLAMRGFLGGGDVKLAAAVACGLPPAATWDFIFATTVVGGLLGLGYMARPRLVLPGRVLAIEAWRLRRGGPVPYAVAIVAGAILVLLRDRVA</sequence>
<feature type="transmembrane region" description="Helical" evidence="6">
    <location>
        <begin position="81"/>
        <end position="114"/>
    </location>
</feature>
<feature type="transmembrane region" description="Helical" evidence="6">
    <location>
        <begin position="134"/>
        <end position="153"/>
    </location>
</feature>
<accession>A0ABZ0PEW3</accession>
<reference evidence="8 9" key="1">
    <citation type="submission" date="2023-11" db="EMBL/GenBank/DDBJ databases">
        <title>Arctic aerobic anoxygenic photoheterotroph Sediminicoccus rosea KRV36 adapts its photosynthesis to long days of polar summer.</title>
        <authorList>
            <person name="Tomasch J."/>
            <person name="Kopejtka K."/>
            <person name="Bily T."/>
            <person name="Gardiner A.T."/>
            <person name="Gardian Z."/>
            <person name="Shivaramu S."/>
            <person name="Koblizek M."/>
            <person name="Engelhardt F."/>
            <person name="Kaftan D."/>
        </authorList>
    </citation>
    <scope>NUCLEOTIDE SEQUENCE [LARGE SCALE GENOMIC DNA]</scope>
    <source>
        <strain evidence="8 9">R-30</strain>
    </source>
</reference>
<evidence type="ECO:0000313" key="9">
    <source>
        <dbReference type="Proteomes" id="UP001305521"/>
    </source>
</evidence>
<organism evidence="8 9">
    <name type="scientific">Sediminicoccus rosea</name>
    <dbReference type="NCBI Taxonomy" id="1225128"/>
    <lineage>
        <taxon>Bacteria</taxon>
        <taxon>Pseudomonadati</taxon>
        <taxon>Pseudomonadota</taxon>
        <taxon>Alphaproteobacteria</taxon>
        <taxon>Acetobacterales</taxon>
        <taxon>Roseomonadaceae</taxon>
        <taxon>Sediminicoccus</taxon>
    </lineage>
</organism>
<evidence type="ECO:0000256" key="6">
    <source>
        <dbReference type="SAM" id="Phobius"/>
    </source>
</evidence>
<dbReference type="RefSeq" id="WP_318647875.1">
    <property type="nucleotide sequence ID" value="NZ_CP137852.1"/>
</dbReference>
<evidence type="ECO:0000259" key="7">
    <source>
        <dbReference type="Pfam" id="PF01478"/>
    </source>
</evidence>
<dbReference type="InterPro" id="IPR000045">
    <property type="entry name" value="Prepilin_IV_endopep_pep"/>
</dbReference>
<feature type="transmembrane region" description="Helical" evidence="6">
    <location>
        <begin position="47"/>
        <end position="69"/>
    </location>
</feature>
<evidence type="ECO:0000256" key="4">
    <source>
        <dbReference type="ARBA" id="ARBA00022989"/>
    </source>
</evidence>
<dbReference type="GO" id="GO:0004190">
    <property type="term" value="F:aspartic-type endopeptidase activity"/>
    <property type="evidence" value="ECO:0007669"/>
    <property type="project" value="UniProtKB-EC"/>
</dbReference>
<evidence type="ECO:0000313" key="8">
    <source>
        <dbReference type="EMBL" id="WPB83918.1"/>
    </source>
</evidence>
<dbReference type="InterPro" id="IPR052218">
    <property type="entry name" value="Preflagellin_Peptidase"/>
</dbReference>
<keyword evidence="8" id="KW-0378">Hydrolase</keyword>
<keyword evidence="2" id="KW-1003">Cell membrane</keyword>
<protein>
    <submittedName>
        <fullName evidence="8">Prepilin peptidase</fullName>
        <ecNumber evidence="8">3.4.23.43</ecNumber>
    </submittedName>
</protein>
<evidence type="ECO:0000256" key="5">
    <source>
        <dbReference type="ARBA" id="ARBA00023136"/>
    </source>
</evidence>
<dbReference type="EMBL" id="CP137852">
    <property type="protein sequence ID" value="WPB83918.1"/>
    <property type="molecule type" value="Genomic_DNA"/>
</dbReference>
<evidence type="ECO:0000256" key="2">
    <source>
        <dbReference type="ARBA" id="ARBA00022475"/>
    </source>
</evidence>
<dbReference type="PANTHER" id="PTHR36506">
    <property type="entry name" value="PREFLAGELLIN PEPTIDASE"/>
    <property type="match status" value="1"/>
</dbReference>
<keyword evidence="9" id="KW-1185">Reference proteome</keyword>
<evidence type="ECO:0000256" key="3">
    <source>
        <dbReference type="ARBA" id="ARBA00022692"/>
    </source>
</evidence>
<proteinExistence type="predicted"/>
<dbReference type="Proteomes" id="UP001305521">
    <property type="component" value="Chromosome"/>
</dbReference>
<keyword evidence="5 6" id="KW-0472">Membrane</keyword>
<dbReference type="Pfam" id="PF01478">
    <property type="entry name" value="Peptidase_A24"/>
    <property type="match status" value="1"/>
</dbReference>
<dbReference type="PANTHER" id="PTHR36506:SF1">
    <property type="entry name" value="PREFLAGELLIN PEPTIDASE"/>
    <property type="match status" value="1"/>
</dbReference>
<feature type="domain" description="Prepilin type IV endopeptidase peptidase" evidence="7">
    <location>
        <begin position="10"/>
        <end position="110"/>
    </location>
</feature>
<dbReference type="Gene3D" id="1.20.120.1220">
    <property type="match status" value="1"/>
</dbReference>
<keyword evidence="3 6" id="KW-0812">Transmembrane</keyword>
<name>A0ABZ0PEW3_9PROT</name>
<evidence type="ECO:0000256" key="1">
    <source>
        <dbReference type="ARBA" id="ARBA00004651"/>
    </source>
</evidence>
<gene>
    <name evidence="8" type="ORF">R9Z33_17595</name>
</gene>